<organism evidence="7 8">
    <name type="scientific">Gracilimonas mengyeensis</name>
    <dbReference type="NCBI Taxonomy" id="1302730"/>
    <lineage>
        <taxon>Bacteria</taxon>
        <taxon>Pseudomonadati</taxon>
        <taxon>Balneolota</taxon>
        <taxon>Balneolia</taxon>
        <taxon>Balneolales</taxon>
        <taxon>Balneolaceae</taxon>
        <taxon>Gracilimonas</taxon>
    </lineage>
</organism>
<dbReference type="PANTHER" id="PTHR43053:SF4">
    <property type="entry name" value="MYOGENESIS-REGULATING GLYCOSIDASE"/>
    <property type="match status" value="1"/>
</dbReference>
<keyword evidence="8" id="KW-1185">Reference proteome</keyword>
<reference evidence="7 8" key="1">
    <citation type="submission" date="2017-05" db="EMBL/GenBank/DDBJ databases">
        <authorList>
            <person name="Varghese N."/>
            <person name="Submissions S."/>
        </authorList>
    </citation>
    <scope>NUCLEOTIDE SEQUENCE [LARGE SCALE GENOMIC DNA]</scope>
    <source>
        <strain evidence="7 8">DSM 21985</strain>
    </source>
</reference>
<evidence type="ECO:0000256" key="3">
    <source>
        <dbReference type="ARBA" id="ARBA00023295"/>
    </source>
</evidence>
<name>A0A521BT90_9BACT</name>
<evidence type="ECO:0000259" key="6">
    <source>
        <dbReference type="Pfam" id="PF21365"/>
    </source>
</evidence>
<evidence type="ECO:0000313" key="7">
    <source>
        <dbReference type="EMBL" id="SMO50349.1"/>
    </source>
</evidence>
<sequence length="597" mass="68130">MPQKYMLTSVLYKKRHCEVFSDRKGANTVAISRIKPLSFVREIASSEEKTDSPQKGAPRDDQPVFVSFLSRTQVKLSTLLCLLFLWAVPVSAQQKTDKVVIPVEQDVAWWIGVVNHGENLPIENGYHANLESNYGNQVQPLLLSSEGEVIWSEQPFEVTMVNDTLKVISTEPSLIYTDAGKNLKEGYLFASENYFPPAGELPDELLFSAPQYNTWIELMYDQNQEDILEYARKIVDNGFPPGVLMIDDNWQEDYGKWDFHPGRFSNPKAMVDSLHAMGFKVMLWMAPMISPDSDVYRLLRDEKMLLQNESGDAAVIRWWNGASGLLDLANPETQGWFKEQLDYLQETYHVDGFKFDAGDYHHYENTYSVTGEVSRQEHSKLYGKVGLDYPLNEYRAMWKMGGQPLVNRLRDKAHSWEDLRKLVPDILLQGIIGYNFTCPDMIGGGEFTSFLPGRDIDQELIVRSAQSHALMPMMQFSVAPWRILDETHLEAVKEAVALRNKYTPLIMTLARESAHSGEPIVRPMEYVFPHQGFKEIKDQFFLGDDLLVAPVLEKGVDTRRVVLPEGRWEDSNGKVYEGDQVVEVSVGLESLPHFVRK</sequence>
<keyword evidence="3 4" id="KW-0326">Glycosidase</keyword>
<dbReference type="InterPro" id="IPR048395">
    <property type="entry name" value="Glyco_hydro_31_C"/>
</dbReference>
<dbReference type="PANTHER" id="PTHR43053">
    <property type="entry name" value="GLYCOSIDASE FAMILY 31"/>
    <property type="match status" value="1"/>
</dbReference>
<dbReference type="SUPFAM" id="SSF51445">
    <property type="entry name" value="(Trans)glycosidases"/>
    <property type="match status" value="1"/>
</dbReference>
<dbReference type="InterPro" id="IPR050985">
    <property type="entry name" value="Alpha-glycosidase_related"/>
</dbReference>
<keyword evidence="2 4" id="KW-0378">Hydrolase</keyword>
<dbReference type="InterPro" id="IPR013780">
    <property type="entry name" value="Glyco_hydro_b"/>
</dbReference>
<dbReference type="Gene3D" id="2.60.40.1180">
    <property type="entry name" value="Golgi alpha-mannosidase II"/>
    <property type="match status" value="1"/>
</dbReference>
<evidence type="ECO:0000259" key="5">
    <source>
        <dbReference type="Pfam" id="PF01055"/>
    </source>
</evidence>
<comment type="similarity">
    <text evidence="1 4">Belongs to the glycosyl hydrolase 31 family.</text>
</comment>
<dbReference type="SUPFAM" id="SSF51011">
    <property type="entry name" value="Glycosyl hydrolase domain"/>
    <property type="match status" value="1"/>
</dbReference>
<dbReference type="InterPro" id="IPR000322">
    <property type="entry name" value="Glyco_hydro_31_TIM"/>
</dbReference>
<dbReference type="AlphaFoldDB" id="A0A521BT90"/>
<dbReference type="Pfam" id="PF01055">
    <property type="entry name" value="Glyco_hydro_31_2nd"/>
    <property type="match status" value="1"/>
</dbReference>
<dbReference type="InterPro" id="IPR017853">
    <property type="entry name" value="GH"/>
</dbReference>
<gene>
    <name evidence="7" type="ORF">SAMN06265219_10367</name>
</gene>
<dbReference type="Proteomes" id="UP000317557">
    <property type="component" value="Unassembled WGS sequence"/>
</dbReference>
<evidence type="ECO:0000256" key="1">
    <source>
        <dbReference type="ARBA" id="ARBA00007806"/>
    </source>
</evidence>
<dbReference type="Pfam" id="PF21365">
    <property type="entry name" value="Glyco_hydro_31_3rd"/>
    <property type="match status" value="1"/>
</dbReference>
<evidence type="ECO:0000256" key="2">
    <source>
        <dbReference type="ARBA" id="ARBA00022801"/>
    </source>
</evidence>
<evidence type="ECO:0000256" key="4">
    <source>
        <dbReference type="RuleBase" id="RU361185"/>
    </source>
</evidence>
<dbReference type="GO" id="GO:0004553">
    <property type="term" value="F:hydrolase activity, hydrolyzing O-glycosyl compounds"/>
    <property type="evidence" value="ECO:0007669"/>
    <property type="project" value="InterPro"/>
</dbReference>
<dbReference type="CDD" id="cd06592">
    <property type="entry name" value="GH31_NET37"/>
    <property type="match status" value="1"/>
</dbReference>
<dbReference type="GO" id="GO:0005975">
    <property type="term" value="P:carbohydrate metabolic process"/>
    <property type="evidence" value="ECO:0007669"/>
    <property type="project" value="InterPro"/>
</dbReference>
<proteinExistence type="inferred from homology"/>
<dbReference type="Gene3D" id="3.20.20.80">
    <property type="entry name" value="Glycosidases"/>
    <property type="match status" value="1"/>
</dbReference>
<feature type="domain" description="Glycosyl hydrolase family 31 C-terminal" evidence="6">
    <location>
        <begin position="517"/>
        <end position="597"/>
    </location>
</feature>
<protein>
    <submittedName>
        <fullName evidence="7">Alpha-glucosidase</fullName>
    </submittedName>
</protein>
<evidence type="ECO:0000313" key="8">
    <source>
        <dbReference type="Proteomes" id="UP000317557"/>
    </source>
</evidence>
<feature type="domain" description="Glycoside hydrolase family 31 TIM barrel" evidence="5">
    <location>
        <begin position="220"/>
        <end position="509"/>
    </location>
</feature>
<dbReference type="EMBL" id="FXTP01000003">
    <property type="protein sequence ID" value="SMO50349.1"/>
    <property type="molecule type" value="Genomic_DNA"/>
</dbReference>
<dbReference type="RefSeq" id="WP_221930243.1">
    <property type="nucleotide sequence ID" value="NZ_FXTP01000003.1"/>
</dbReference>
<accession>A0A521BT90</accession>